<protein>
    <recommendedName>
        <fullName evidence="4">Zinc-finger domain-containing protein</fullName>
    </recommendedName>
</protein>
<keyword evidence="1" id="KW-1133">Transmembrane helix</keyword>
<dbReference type="RefSeq" id="WP_284352407.1">
    <property type="nucleotide sequence ID" value="NZ_BRXS01000007.1"/>
</dbReference>
<dbReference type="AlphaFoldDB" id="A0AA37Q7H4"/>
<comment type="caution">
    <text evidence="2">The sequence shown here is derived from an EMBL/GenBank/DDBJ whole genome shotgun (WGS) entry which is preliminary data.</text>
</comment>
<feature type="transmembrane region" description="Helical" evidence="1">
    <location>
        <begin position="95"/>
        <end position="117"/>
    </location>
</feature>
<evidence type="ECO:0000313" key="2">
    <source>
        <dbReference type="EMBL" id="GLC27980.1"/>
    </source>
</evidence>
<reference evidence="2" key="1">
    <citation type="submission" date="2022-08" db="EMBL/GenBank/DDBJ databases">
        <title>Draft genome sequencing of Roseisolibacter agri AW1220.</title>
        <authorList>
            <person name="Tobiishi Y."/>
            <person name="Tonouchi A."/>
        </authorList>
    </citation>
    <scope>NUCLEOTIDE SEQUENCE</scope>
    <source>
        <strain evidence="2">AW1220</strain>
    </source>
</reference>
<dbReference type="EMBL" id="BRXS01000007">
    <property type="protein sequence ID" value="GLC27980.1"/>
    <property type="molecule type" value="Genomic_DNA"/>
</dbReference>
<evidence type="ECO:0008006" key="4">
    <source>
        <dbReference type="Google" id="ProtNLM"/>
    </source>
</evidence>
<dbReference type="Proteomes" id="UP001161325">
    <property type="component" value="Unassembled WGS sequence"/>
</dbReference>
<sequence>MDRHLLPEEIDLLIDGEAGFGVAPLKAHVRRCAECEAELETARLIAGELDLIPHFSPAPLFADRVMQQVQVFEPWHVAARDAVRQLVPQSTPARVLAAAGGLTFATLFSLAALWVVARVDLLAMVSGLALERSSETTQGALGAFARVLMGDGAPAIGAGVLALAVAAFVVTVVGATAGLRAVTASGRRRQG</sequence>
<name>A0AA37Q7H4_9BACT</name>
<gene>
    <name evidence="2" type="ORF">rosag_44930</name>
</gene>
<keyword evidence="1" id="KW-0472">Membrane</keyword>
<feature type="transmembrane region" description="Helical" evidence="1">
    <location>
        <begin position="155"/>
        <end position="179"/>
    </location>
</feature>
<evidence type="ECO:0000256" key="1">
    <source>
        <dbReference type="SAM" id="Phobius"/>
    </source>
</evidence>
<organism evidence="2 3">
    <name type="scientific">Roseisolibacter agri</name>
    <dbReference type="NCBI Taxonomy" id="2014610"/>
    <lineage>
        <taxon>Bacteria</taxon>
        <taxon>Pseudomonadati</taxon>
        <taxon>Gemmatimonadota</taxon>
        <taxon>Gemmatimonadia</taxon>
        <taxon>Gemmatimonadales</taxon>
        <taxon>Gemmatimonadaceae</taxon>
        <taxon>Roseisolibacter</taxon>
    </lineage>
</organism>
<proteinExistence type="predicted"/>
<evidence type="ECO:0000313" key="3">
    <source>
        <dbReference type="Proteomes" id="UP001161325"/>
    </source>
</evidence>
<accession>A0AA37Q7H4</accession>
<keyword evidence="1" id="KW-0812">Transmembrane</keyword>
<keyword evidence="3" id="KW-1185">Reference proteome</keyword>